<dbReference type="RefSeq" id="WP_091775600.1">
    <property type="nucleotide sequence ID" value="NZ_CAESCL010000066.1"/>
</dbReference>
<dbReference type="OrthoDB" id="2991597at2"/>
<organism evidence="2 3">
    <name type="scientific">Piscibacillus halophilus</name>
    <dbReference type="NCBI Taxonomy" id="571933"/>
    <lineage>
        <taxon>Bacteria</taxon>
        <taxon>Bacillati</taxon>
        <taxon>Bacillota</taxon>
        <taxon>Bacilli</taxon>
        <taxon>Bacillales</taxon>
        <taxon>Bacillaceae</taxon>
        <taxon>Piscibacillus</taxon>
    </lineage>
</organism>
<keyword evidence="1" id="KW-0812">Transmembrane</keyword>
<reference evidence="2 3" key="1">
    <citation type="submission" date="2016-10" db="EMBL/GenBank/DDBJ databases">
        <authorList>
            <person name="de Groot N.N."/>
        </authorList>
    </citation>
    <scope>NUCLEOTIDE SEQUENCE [LARGE SCALE GENOMIC DNA]</scope>
    <source>
        <strain evidence="2 3">DSM 21633</strain>
    </source>
</reference>
<sequence>MSNPHIYDMCCRYHGRVVRIRERNGRVHVGRINRVTPSRVWIDPIGAPGGFGYGYGRFGGFRRGFGFGVPIALSFIAGVALASAFIW</sequence>
<keyword evidence="1" id="KW-0472">Membrane</keyword>
<keyword evidence="3" id="KW-1185">Reference proteome</keyword>
<feature type="transmembrane region" description="Helical" evidence="1">
    <location>
        <begin position="65"/>
        <end position="86"/>
    </location>
</feature>
<keyword evidence="1" id="KW-1133">Transmembrane helix</keyword>
<proteinExistence type="predicted"/>
<dbReference type="STRING" id="571933.SAMN05216362_1479"/>
<protein>
    <submittedName>
        <fullName evidence="2">Uncharacterized protein</fullName>
    </submittedName>
</protein>
<evidence type="ECO:0000313" key="3">
    <source>
        <dbReference type="Proteomes" id="UP000199427"/>
    </source>
</evidence>
<gene>
    <name evidence="2" type="ORF">SAMN05216362_1479</name>
</gene>
<name>A0A1H9LF68_9BACI</name>
<accession>A0A1H9LF68</accession>
<dbReference type="AlphaFoldDB" id="A0A1H9LF68"/>
<evidence type="ECO:0000313" key="2">
    <source>
        <dbReference type="EMBL" id="SER10034.1"/>
    </source>
</evidence>
<dbReference type="Proteomes" id="UP000199427">
    <property type="component" value="Unassembled WGS sequence"/>
</dbReference>
<evidence type="ECO:0000256" key="1">
    <source>
        <dbReference type="SAM" id="Phobius"/>
    </source>
</evidence>
<dbReference type="EMBL" id="FOES01000047">
    <property type="protein sequence ID" value="SER10034.1"/>
    <property type="molecule type" value="Genomic_DNA"/>
</dbReference>